<dbReference type="InterPro" id="IPR006675">
    <property type="entry name" value="HDIG_dom"/>
</dbReference>
<feature type="domain" description="HD" evidence="1">
    <location>
        <begin position="50"/>
        <end position="153"/>
    </location>
</feature>
<dbReference type="AlphaFoldDB" id="A0A0G0P9I2"/>
<dbReference type="CDD" id="cd00077">
    <property type="entry name" value="HDc"/>
    <property type="match status" value="1"/>
</dbReference>
<organism evidence="2 3">
    <name type="scientific">candidate division CPR2 bacterium GW2011_GWC2_39_10</name>
    <dbReference type="NCBI Taxonomy" id="1618345"/>
    <lineage>
        <taxon>Bacteria</taxon>
        <taxon>Bacteria division CPR2</taxon>
    </lineage>
</organism>
<dbReference type="Pfam" id="PF01966">
    <property type="entry name" value="HD"/>
    <property type="match status" value="1"/>
</dbReference>
<dbReference type="SMART" id="SM00471">
    <property type="entry name" value="HDc"/>
    <property type="match status" value="1"/>
</dbReference>
<evidence type="ECO:0000313" key="2">
    <source>
        <dbReference type="EMBL" id="KKQ94784.1"/>
    </source>
</evidence>
<protein>
    <submittedName>
        <fullName evidence="2">Metal dependent phosphohydrolase</fullName>
    </submittedName>
</protein>
<dbReference type="SUPFAM" id="SSF109604">
    <property type="entry name" value="HD-domain/PDEase-like"/>
    <property type="match status" value="1"/>
</dbReference>
<dbReference type="STRING" id="1618345.UT18_C0007G0040"/>
<name>A0A0G0P9I2_UNCC2</name>
<reference evidence="2 3" key="1">
    <citation type="journal article" date="2015" name="Nature">
        <title>rRNA introns, odd ribosomes, and small enigmatic genomes across a large radiation of phyla.</title>
        <authorList>
            <person name="Brown C.T."/>
            <person name="Hug L.A."/>
            <person name="Thomas B.C."/>
            <person name="Sharon I."/>
            <person name="Castelle C.J."/>
            <person name="Singh A."/>
            <person name="Wilkins M.J."/>
            <person name="Williams K.H."/>
            <person name="Banfield J.F."/>
        </authorList>
    </citation>
    <scope>NUCLEOTIDE SEQUENCE [LARGE SCALE GENOMIC DNA]</scope>
</reference>
<evidence type="ECO:0000259" key="1">
    <source>
        <dbReference type="PROSITE" id="PS51831"/>
    </source>
</evidence>
<proteinExistence type="predicted"/>
<dbReference type="GO" id="GO:0016787">
    <property type="term" value="F:hydrolase activity"/>
    <property type="evidence" value="ECO:0007669"/>
    <property type="project" value="UniProtKB-KW"/>
</dbReference>
<dbReference type="InterPro" id="IPR003607">
    <property type="entry name" value="HD/PDEase_dom"/>
</dbReference>
<dbReference type="Proteomes" id="UP000034207">
    <property type="component" value="Unassembled WGS sequence"/>
</dbReference>
<sequence>MIKKLACKSGSKKISKEVFDREFKYMISDIEELVEEACKKDANIFGYGSWSHHIVGVVKYAKLLARKLGADEEIIELAALLHDYASVLDKNLYPDHHIHGARLAEEILKPYNYSQEKIEKIKDCIFTHRASKDIIYKSVEARIIASADAMAHFDNVNSLLYLAFVKHEMEIDEGTNWVLEKLKRSWEKLMPEAREMMRKRYAAIKIILDKG</sequence>
<evidence type="ECO:0000313" key="3">
    <source>
        <dbReference type="Proteomes" id="UP000034207"/>
    </source>
</evidence>
<gene>
    <name evidence="2" type="ORF">UT18_C0007G0040</name>
</gene>
<dbReference type="InterPro" id="IPR006674">
    <property type="entry name" value="HD_domain"/>
</dbReference>
<keyword evidence="2" id="KW-0378">Hydrolase</keyword>
<dbReference type="NCBIfam" id="TIGR00277">
    <property type="entry name" value="HDIG"/>
    <property type="match status" value="1"/>
</dbReference>
<accession>A0A0G0P9I2</accession>
<dbReference type="Gene3D" id="1.10.3210.10">
    <property type="entry name" value="Hypothetical protein af1432"/>
    <property type="match status" value="1"/>
</dbReference>
<dbReference type="EMBL" id="LBVV01000007">
    <property type="protein sequence ID" value="KKQ94784.1"/>
    <property type="molecule type" value="Genomic_DNA"/>
</dbReference>
<dbReference type="PROSITE" id="PS51831">
    <property type="entry name" value="HD"/>
    <property type="match status" value="1"/>
</dbReference>
<comment type="caution">
    <text evidence="2">The sequence shown here is derived from an EMBL/GenBank/DDBJ whole genome shotgun (WGS) entry which is preliminary data.</text>
</comment>